<dbReference type="SMART" id="SM00267">
    <property type="entry name" value="GGDEF"/>
    <property type="match status" value="1"/>
</dbReference>
<reference evidence="3 4" key="1">
    <citation type="journal article" date="2014" name="Genome Announc.">
        <title>Draft Genome Sequences of Three Alkaliphilic Bacillus Strains, Bacillus wakoensis JCM 9140T, Bacillus akibai JCM 9157T, and Bacillus hemicellulosilyticus JCM 9152T.</title>
        <authorList>
            <person name="Yuki M."/>
            <person name="Oshima K."/>
            <person name="Suda W."/>
            <person name="Oshida Y."/>
            <person name="Kitamura K."/>
            <person name="Iida T."/>
            <person name="Hattori M."/>
            <person name="Ohkuma M."/>
        </authorList>
    </citation>
    <scope>NUCLEOTIDE SEQUENCE [LARGE SCALE GENOMIC DNA]</scope>
    <source>
        <strain evidence="3 4">JCM 9157</strain>
    </source>
</reference>
<dbReference type="InterPro" id="IPR052163">
    <property type="entry name" value="DGC-Regulatory_Protein"/>
</dbReference>
<dbReference type="STRING" id="1236973.JCM9157_2"/>
<dbReference type="CDD" id="cd01949">
    <property type="entry name" value="GGDEF"/>
    <property type="match status" value="1"/>
</dbReference>
<dbReference type="OrthoDB" id="9759607at2"/>
<dbReference type="PROSITE" id="PS50887">
    <property type="entry name" value="GGDEF"/>
    <property type="match status" value="1"/>
</dbReference>
<dbReference type="Gene3D" id="6.10.340.10">
    <property type="match status" value="1"/>
</dbReference>
<evidence type="ECO:0000259" key="2">
    <source>
        <dbReference type="PROSITE" id="PS50887"/>
    </source>
</evidence>
<comment type="caution">
    <text evidence="3">The sequence shown here is derived from an EMBL/GenBank/DDBJ whole genome shotgun (WGS) entry which is preliminary data.</text>
</comment>
<dbReference type="InterPro" id="IPR029787">
    <property type="entry name" value="Nucleotide_cyclase"/>
</dbReference>
<keyword evidence="1" id="KW-0472">Membrane</keyword>
<dbReference type="EMBL" id="BAUV01000001">
    <property type="protein sequence ID" value="GAE33019.1"/>
    <property type="molecule type" value="Genomic_DNA"/>
</dbReference>
<feature type="transmembrane region" description="Helical" evidence="1">
    <location>
        <begin position="6"/>
        <end position="28"/>
    </location>
</feature>
<dbReference type="InterPro" id="IPR000160">
    <property type="entry name" value="GGDEF_dom"/>
</dbReference>
<dbReference type="PANTHER" id="PTHR46663">
    <property type="entry name" value="DIGUANYLATE CYCLASE DGCT-RELATED"/>
    <property type="match status" value="1"/>
</dbReference>
<dbReference type="CDD" id="cd12914">
    <property type="entry name" value="PDC1_DGC_like"/>
    <property type="match status" value="1"/>
</dbReference>
<dbReference type="RefSeq" id="WP_035660753.1">
    <property type="nucleotide sequence ID" value="NZ_BAUV01000001.1"/>
</dbReference>
<dbReference type="Gene3D" id="3.30.450.20">
    <property type="entry name" value="PAS domain"/>
    <property type="match status" value="1"/>
</dbReference>
<dbReference type="eggNOG" id="COG2199">
    <property type="taxonomic scope" value="Bacteria"/>
</dbReference>
<evidence type="ECO:0000256" key="1">
    <source>
        <dbReference type="SAM" id="Phobius"/>
    </source>
</evidence>
<keyword evidence="4" id="KW-1185">Reference proteome</keyword>
<dbReference type="Pfam" id="PF00990">
    <property type="entry name" value="GGDEF"/>
    <property type="match status" value="1"/>
</dbReference>
<dbReference type="Gene3D" id="3.30.70.270">
    <property type="match status" value="1"/>
</dbReference>
<dbReference type="InterPro" id="IPR043128">
    <property type="entry name" value="Rev_trsase/Diguanyl_cyclase"/>
</dbReference>
<keyword evidence="1" id="KW-1133">Transmembrane helix</keyword>
<name>W4QNW4_HALA3</name>
<gene>
    <name evidence="3" type="ORF">JCM9157_2</name>
</gene>
<dbReference type="PANTHER" id="PTHR46663:SF2">
    <property type="entry name" value="GGDEF DOMAIN-CONTAINING PROTEIN"/>
    <property type="match status" value="1"/>
</dbReference>
<keyword evidence="1" id="KW-0812">Transmembrane</keyword>
<feature type="transmembrane region" description="Helical" evidence="1">
    <location>
        <begin position="296"/>
        <end position="315"/>
    </location>
</feature>
<protein>
    <submittedName>
        <fullName evidence="3">GGDEF domain protein</fullName>
    </submittedName>
</protein>
<organism evidence="3 4">
    <name type="scientific">Halalkalibacter akibai (strain ATCC 43226 / DSM 21942 / CIP 109018 / JCM 9157 / 1139)</name>
    <name type="common">Bacillus akibai</name>
    <dbReference type="NCBI Taxonomy" id="1236973"/>
    <lineage>
        <taxon>Bacteria</taxon>
        <taxon>Bacillati</taxon>
        <taxon>Bacillota</taxon>
        <taxon>Bacilli</taxon>
        <taxon>Bacillales</taxon>
        <taxon>Bacillaceae</taxon>
        <taxon>Halalkalibacter</taxon>
    </lineage>
</organism>
<sequence length="538" mass="60257">MSIALRTYFILIFTVFIILFTAVIGFIISKESGKSVEQQISESLTEKAFQMAERLDQFMWSRYGEVTVLSHLKAFEQTDNTEEIGKILNELKANFPSFSWIGYTNAEGVVKASTDQVLLGADISHRPVFTEAQTEPFIGDVHEAVLLAELLPNPSGEPLKFVDISSPIFTDDHEFVGVLAAHLSFEWADEVKRSVIQPLKEQGENLDVFIISKQDNTVLLGPSDMIGQALHLQAIELAQQGRNDWTVEKWPDGKSYLTGYAFAEGFLNYPGLDWTILVRQPQDVAFLSVTQLRNKIVLVGALLAVAFAVISWYVAGLVSNPLRELVATAQQLRNGEKVEIYVKKGIKDIETLSTAYRDLIATLTRTKSDLGKMETIAQIDKLTELPNRLALDNYMDALHQSDRAINHAILYLDLDGFKAVNDQYGHHHGDLLLKEVAERLKRSLRNDEMICRLGGDEFVIILKLTEEDCNDSIQLIGDRVIQSLNQPITFEGTTVKIGCSIGAALWPSDDADGYQVLRYADKALYKSKENGKNQLTFY</sequence>
<accession>W4QNW4</accession>
<dbReference type="SUPFAM" id="SSF55073">
    <property type="entry name" value="Nucleotide cyclase"/>
    <property type="match status" value="1"/>
</dbReference>
<dbReference type="Proteomes" id="UP000018896">
    <property type="component" value="Unassembled WGS sequence"/>
</dbReference>
<evidence type="ECO:0000313" key="4">
    <source>
        <dbReference type="Proteomes" id="UP000018896"/>
    </source>
</evidence>
<evidence type="ECO:0000313" key="3">
    <source>
        <dbReference type="EMBL" id="GAE33019.1"/>
    </source>
</evidence>
<dbReference type="NCBIfam" id="TIGR00254">
    <property type="entry name" value="GGDEF"/>
    <property type="match status" value="1"/>
</dbReference>
<feature type="domain" description="GGDEF" evidence="2">
    <location>
        <begin position="405"/>
        <end position="538"/>
    </location>
</feature>
<proteinExistence type="predicted"/>
<dbReference type="AlphaFoldDB" id="W4QNW4"/>